<accession>A0A132A6K5</accession>
<sequence length="204" mass="22680">MNLSSQKIIYGAARHETVNILCELESDPPEVEFYWSYNGTGGEPRRETATLKYEPNGPQTSVGFYTPHTEFDYGTIYCWGRNTVGIQTQPCVYSIVAAGAPDPVRNCSVFNITEDSIRVDCDEGYDGGLKQHFLLEIYDTTERSSSLRANITSTTPNFHLNQLQPAHTYLFVIYASNAKGRSKGIALTAFTLAMPESMNRLAKG</sequence>
<dbReference type="PROSITE" id="PS50835">
    <property type="entry name" value="IG_LIKE"/>
    <property type="match status" value="1"/>
</dbReference>
<dbReference type="InterPro" id="IPR036179">
    <property type="entry name" value="Ig-like_dom_sf"/>
</dbReference>
<proteinExistence type="predicted"/>
<gene>
    <name evidence="1" type="ORF">QR98_0050780</name>
</gene>
<dbReference type="EMBL" id="JXLN01010978">
    <property type="protein sequence ID" value="KPM06601.1"/>
    <property type="molecule type" value="Genomic_DNA"/>
</dbReference>
<protein>
    <submittedName>
        <fullName evidence="1">Fibronectin type III domain containing protein 4</fullName>
    </submittedName>
</protein>
<dbReference type="Pfam" id="PF00041">
    <property type="entry name" value="fn3"/>
    <property type="match status" value="1"/>
</dbReference>
<dbReference type="PROSITE" id="PS50853">
    <property type="entry name" value="FN3"/>
    <property type="match status" value="1"/>
</dbReference>
<name>A0A132A6K5_SARSC</name>
<dbReference type="InterPro" id="IPR007110">
    <property type="entry name" value="Ig-like_dom"/>
</dbReference>
<dbReference type="InterPro" id="IPR013783">
    <property type="entry name" value="Ig-like_fold"/>
</dbReference>
<dbReference type="OrthoDB" id="10006996at2759"/>
<dbReference type="PANTHER" id="PTHR23278:SF19">
    <property type="entry name" value="OBSCURIN"/>
    <property type="match status" value="1"/>
</dbReference>
<evidence type="ECO:0000313" key="2">
    <source>
        <dbReference type="Proteomes" id="UP000616769"/>
    </source>
</evidence>
<dbReference type="AlphaFoldDB" id="A0A132A6K5"/>
<comment type="caution">
    <text evidence="1">The sequence shown here is derived from an EMBL/GenBank/DDBJ whole genome shotgun (WGS) entry which is preliminary data.</text>
</comment>
<dbReference type="InterPro" id="IPR036116">
    <property type="entry name" value="FN3_sf"/>
</dbReference>
<dbReference type="Gene3D" id="2.60.40.10">
    <property type="entry name" value="Immunoglobulins"/>
    <property type="match status" value="1"/>
</dbReference>
<dbReference type="SUPFAM" id="SSF49265">
    <property type="entry name" value="Fibronectin type III"/>
    <property type="match status" value="1"/>
</dbReference>
<dbReference type="CDD" id="cd00063">
    <property type="entry name" value="FN3"/>
    <property type="match status" value="1"/>
</dbReference>
<dbReference type="SMART" id="SM00060">
    <property type="entry name" value="FN3"/>
    <property type="match status" value="1"/>
</dbReference>
<organism evidence="1 2">
    <name type="scientific">Sarcoptes scabiei</name>
    <name type="common">Itch mite</name>
    <name type="synonym">Acarus scabiei</name>
    <dbReference type="NCBI Taxonomy" id="52283"/>
    <lineage>
        <taxon>Eukaryota</taxon>
        <taxon>Metazoa</taxon>
        <taxon>Ecdysozoa</taxon>
        <taxon>Arthropoda</taxon>
        <taxon>Chelicerata</taxon>
        <taxon>Arachnida</taxon>
        <taxon>Acari</taxon>
        <taxon>Acariformes</taxon>
        <taxon>Sarcoptiformes</taxon>
        <taxon>Astigmata</taxon>
        <taxon>Psoroptidia</taxon>
        <taxon>Sarcoptoidea</taxon>
        <taxon>Sarcoptidae</taxon>
        <taxon>Sarcoptinae</taxon>
        <taxon>Sarcoptes</taxon>
    </lineage>
</organism>
<dbReference type="VEuPathDB" id="VectorBase:SSCA009511"/>
<dbReference type="Proteomes" id="UP000616769">
    <property type="component" value="Unassembled WGS sequence"/>
</dbReference>
<dbReference type="InterPro" id="IPR003961">
    <property type="entry name" value="FN3_dom"/>
</dbReference>
<evidence type="ECO:0000313" key="1">
    <source>
        <dbReference type="EMBL" id="KPM06601.1"/>
    </source>
</evidence>
<dbReference type="SUPFAM" id="SSF48726">
    <property type="entry name" value="Immunoglobulin"/>
    <property type="match status" value="1"/>
</dbReference>
<reference evidence="1 2" key="1">
    <citation type="journal article" date="2015" name="Parasit. Vectors">
        <title>Draft genome of the scabies mite.</title>
        <authorList>
            <person name="Rider S.D.Jr."/>
            <person name="Morgan M.S."/>
            <person name="Arlian L.G."/>
        </authorList>
    </citation>
    <scope>NUCLEOTIDE SEQUENCE [LARGE SCALE GENOMIC DNA]</scope>
    <source>
        <strain evidence="1">Arlian Lab</strain>
    </source>
</reference>
<dbReference type="PANTHER" id="PTHR23278">
    <property type="entry name" value="SIDESTEP PROTEIN"/>
    <property type="match status" value="1"/>
</dbReference>